<comment type="caution">
    <text evidence="2">The sequence shown here is derived from an EMBL/GenBank/DDBJ whole genome shotgun (WGS) entry which is preliminary data.</text>
</comment>
<evidence type="ECO:0000256" key="1">
    <source>
        <dbReference type="SAM" id="MobiDB-lite"/>
    </source>
</evidence>
<organism evidence="2 3">
    <name type="scientific">Pseudopithomyces chartarum</name>
    <dbReference type="NCBI Taxonomy" id="1892770"/>
    <lineage>
        <taxon>Eukaryota</taxon>
        <taxon>Fungi</taxon>
        <taxon>Dikarya</taxon>
        <taxon>Ascomycota</taxon>
        <taxon>Pezizomycotina</taxon>
        <taxon>Dothideomycetes</taxon>
        <taxon>Pleosporomycetidae</taxon>
        <taxon>Pleosporales</taxon>
        <taxon>Massarineae</taxon>
        <taxon>Didymosphaeriaceae</taxon>
        <taxon>Pseudopithomyces</taxon>
    </lineage>
</organism>
<evidence type="ECO:0000313" key="3">
    <source>
        <dbReference type="Proteomes" id="UP001280581"/>
    </source>
</evidence>
<reference evidence="2 3" key="1">
    <citation type="submission" date="2021-02" db="EMBL/GenBank/DDBJ databases">
        <title>Genome assembly of Pseudopithomyces chartarum.</title>
        <authorList>
            <person name="Jauregui R."/>
            <person name="Singh J."/>
            <person name="Voisey C."/>
        </authorList>
    </citation>
    <scope>NUCLEOTIDE SEQUENCE [LARGE SCALE GENOMIC DNA]</scope>
    <source>
        <strain evidence="2 3">AGR01</strain>
    </source>
</reference>
<name>A0AAN6RJ83_9PLEO</name>
<evidence type="ECO:0000313" key="2">
    <source>
        <dbReference type="EMBL" id="KAK3214433.1"/>
    </source>
</evidence>
<feature type="region of interest" description="Disordered" evidence="1">
    <location>
        <begin position="26"/>
        <end position="46"/>
    </location>
</feature>
<dbReference type="AlphaFoldDB" id="A0AAN6RJ83"/>
<accession>A0AAN6RJ83</accession>
<gene>
    <name evidence="2" type="ORF">GRF29_19g104822</name>
</gene>
<dbReference type="EMBL" id="WVTA01000003">
    <property type="protein sequence ID" value="KAK3214433.1"/>
    <property type="molecule type" value="Genomic_DNA"/>
</dbReference>
<keyword evidence="3" id="KW-1185">Reference proteome</keyword>
<proteinExistence type="predicted"/>
<dbReference type="Proteomes" id="UP001280581">
    <property type="component" value="Unassembled WGS sequence"/>
</dbReference>
<sequence>MHAPALPTFWQPERVRVALPFDRGPSFAAAREPSTSPRSVGTEPRTLHRDQLETGTMQLTHSVGHGQCPQPVHARHPLPGLPILQSWTESPRFLTWLQWPQAKPRLSNSPLCAGHGTASTKLRTLCTDCVRLTTLPYLRTVAIEPA</sequence>
<protein>
    <submittedName>
        <fullName evidence="2">Uncharacterized protein</fullName>
    </submittedName>
</protein>